<evidence type="ECO:0000313" key="1">
    <source>
        <dbReference type="EMBL" id="RBP51131.1"/>
    </source>
</evidence>
<proteinExistence type="predicted"/>
<evidence type="ECO:0000313" key="2">
    <source>
        <dbReference type="Proteomes" id="UP000253083"/>
    </source>
</evidence>
<name>A0A395JKB7_9GAMM</name>
<protein>
    <submittedName>
        <fullName evidence="1">Uncharacterized protein</fullName>
    </submittedName>
</protein>
<dbReference type="InParanoid" id="A0A395JKB7"/>
<organism evidence="1 2">
    <name type="scientific">Arenicella xantha</name>
    <dbReference type="NCBI Taxonomy" id="644221"/>
    <lineage>
        <taxon>Bacteria</taxon>
        <taxon>Pseudomonadati</taxon>
        <taxon>Pseudomonadota</taxon>
        <taxon>Gammaproteobacteria</taxon>
        <taxon>Arenicellales</taxon>
        <taxon>Arenicellaceae</taxon>
        <taxon>Arenicella</taxon>
    </lineage>
</organism>
<dbReference type="Proteomes" id="UP000253083">
    <property type="component" value="Unassembled WGS sequence"/>
</dbReference>
<accession>A0A395JKB7</accession>
<gene>
    <name evidence="1" type="ORF">DFR28_102550</name>
</gene>
<keyword evidence="2" id="KW-1185">Reference proteome</keyword>
<reference evidence="1 2" key="1">
    <citation type="submission" date="2018-06" db="EMBL/GenBank/DDBJ databases">
        <title>Genomic Encyclopedia of Type Strains, Phase IV (KMG-IV): sequencing the most valuable type-strain genomes for metagenomic binning, comparative biology and taxonomic classification.</title>
        <authorList>
            <person name="Goeker M."/>
        </authorList>
    </citation>
    <scope>NUCLEOTIDE SEQUENCE [LARGE SCALE GENOMIC DNA]</scope>
    <source>
        <strain evidence="1 2">DSM 24032</strain>
    </source>
</reference>
<sequence>MVDNNVSHCVIETTKRTQIALTDTSYTKIEYTWINNCGFTVNLSTAFLTSSTIETISLASNETHSDSTIAIPIKFVACRPPSTGIDVAPEEALLQFGCS</sequence>
<dbReference type="AlphaFoldDB" id="A0A395JKB7"/>
<comment type="caution">
    <text evidence="1">The sequence shown here is derived from an EMBL/GenBank/DDBJ whole genome shotgun (WGS) entry which is preliminary data.</text>
</comment>
<dbReference type="EMBL" id="QNRT01000002">
    <property type="protein sequence ID" value="RBP51131.1"/>
    <property type="molecule type" value="Genomic_DNA"/>
</dbReference>